<accession>X0VFK7</accession>
<sequence length="256" mass="28919">TDVDKIKKAWPKVERSAEYLMNVLKSDAYVDSSDQLTTPYVLLPLIKYLGDHGYAFHSEAEKLRFIHWFYTAQMWARYSGPLETNLQQDIKAISGEKPTDELTANIVLKTGRIDVQPKDLEGKGRASPFFNLLYVASCSHGAVDWSNGLTLYTKNLGGKYAIEIHHIFPASRLYKEGGLDSNNRAHVARANAIANLVFLTKEANLQVLANLPSDYLPTVIQKYPSALKAQFVPEDPELWKIENYGAFLEERRKLIA</sequence>
<name>X0VFK7_9ZZZZ</name>
<evidence type="ECO:0008006" key="2">
    <source>
        <dbReference type="Google" id="ProtNLM"/>
    </source>
</evidence>
<dbReference type="EMBL" id="BARS01037948">
    <property type="protein sequence ID" value="GAG17080.1"/>
    <property type="molecule type" value="Genomic_DNA"/>
</dbReference>
<dbReference type="PANTHER" id="PTHR37292">
    <property type="entry name" value="VNG6097C"/>
    <property type="match status" value="1"/>
</dbReference>
<organism evidence="1">
    <name type="scientific">marine sediment metagenome</name>
    <dbReference type="NCBI Taxonomy" id="412755"/>
    <lineage>
        <taxon>unclassified sequences</taxon>
        <taxon>metagenomes</taxon>
        <taxon>ecological metagenomes</taxon>
    </lineage>
</organism>
<protein>
    <recommendedName>
        <fullName evidence="2">DUF1524 domain-containing protein</fullName>
    </recommendedName>
</protein>
<evidence type="ECO:0000313" key="1">
    <source>
        <dbReference type="EMBL" id="GAG17080.1"/>
    </source>
</evidence>
<reference evidence="1" key="1">
    <citation type="journal article" date="2014" name="Front. Microbiol.">
        <title>High frequency of phylogenetically diverse reductive dehalogenase-homologous genes in deep subseafloor sedimentary metagenomes.</title>
        <authorList>
            <person name="Kawai M."/>
            <person name="Futagami T."/>
            <person name="Toyoda A."/>
            <person name="Takaki Y."/>
            <person name="Nishi S."/>
            <person name="Hori S."/>
            <person name="Arai W."/>
            <person name="Tsubouchi T."/>
            <person name="Morono Y."/>
            <person name="Uchiyama I."/>
            <person name="Ito T."/>
            <person name="Fujiyama A."/>
            <person name="Inagaki F."/>
            <person name="Takami H."/>
        </authorList>
    </citation>
    <scope>NUCLEOTIDE SEQUENCE</scope>
    <source>
        <strain evidence="1">Expedition CK06-06</strain>
    </source>
</reference>
<dbReference type="PANTHER" id="PTHR37292:SF2">
    <property type="entry name" value="DUF262 DOMAIN-CONTAINING PROTEIN"/>
    <property type="match status" value="1"/>
</dbReference>
<comment type="caution">
    <text evidence="1">The sequence shown here is derived from an EMBL/GenBank/DDBJ whole genome shotgun (WGS) entry which is preliminary data.</text>
</comment>
<gene>
    <name evidence="1" type="ORF">S01H1_58124</name>
</gene>
<proteinExistence type="predicted"/>
<dbReference type="AlphaFoldDB" id="X0VFK7"/>
<feature type="non-terminal residue" evidence="1">
    <location>
        <position position="256"/>
    </location>
</feature>
<feature type="non-terminal residue" evidence="1">
    <location>
        <position position="1"/>
    </location>
</feature>